<dbReference type="RefSeq" id="WP_227625765.1">
    <property type="nucleotide sequence ID" value="NZ_BAZW01000027.1"/>
</dbReference>
<keyword evidence="2" id="KW-1185">Reference proteome</keyword>
<organism evidence="1 2">
    <name type="scientific">Geofilum rubicundum JCM 15548</name>
    <dbReference type="NCBI Taxonomy" id="1236989"/>
    <lineage>
        <taxon>Bacteria</taxon>
        <taxon>Pseudomonadati</taxon>
        <taxon>Bacteroidota</taxon>
        <taxon>Bacteroidia</taxon>
        <taxon>Marinilabiliales</taxon>
        <taxon>Marinilabiliaceae</taxon>
        <taxon>Geofilum</taxon>
    </lineage>
</organism>
<reference evidence="1 2" key="1">
    <citation type="journal article" date="2015" name="Microbes Environ.">
        <title>Distribution and evolution of nitrogen fixation genes in the phylum bacteroidetes.</title>
        <authorList>
            <person name="Inoue J."/>
            <person name="Oshima K."/>
            <person name="Suda W."/>
            <person name="Sakamoto M."/>
            <person name="Iino T."/>
            <person name="Noda S."/>
            <person name="Hongoh Y."/>
            <person name="Hattori M."/>
            <person name="Ohkuma M."/>
        </authorList>
    </citation>
    <scope>NUCLEOTIDE SEQUENCE [LARGE SCALE GENOMIC DNA]</scope>
    <source>
        <strain evidence="1">JCM 15548</strain>
    </source>
</reference>
<dbReference type="EMBL" id="BAZW01000027">
    <property type="protein sequence ID" value="GAO30642.1"/>
    <property type="molecule type" value="Genomic_DNA"/>
</dbReference>
<gene>
    <name evidence="1" type="ORF">JCM15548_12934</name>
</gene>
<sequence>MKYIFFLLLLVALSGPVYSQISLDVSAGLASQSYNEVKIPNEVGTAFDLYKDFKSRDLLSTIA</sequence>
<dbReference type="STRING" id="1236989.JCM15548_12934"/>
<proteinExistence type="predicted"/>
<name>A0A0E9LYJ0_9BACT</name>
<dbReference type="AlphaFoldDB" id="A0A0E9LYJ0"/>
<evidence type="ECO:0000313" key="2">
    <source>
        <dbReference type="Proteomes" id="UP000032900"/>
    </source>
</evidence>
<comment type="caution">
    <text evidence="1">The sequence shown here is derived from an EMBL/GenBank/DDBJ whole genome shotgun (WGS) entry which is preliminary data.</text>
</comment>
<evidence type="ECO:0000313" key="1">
    <source>
        <dbReference type="EMBL" id="GAO30642.1"/>
    </source>
</evidence>
<protein>
    <submittedName>
        <fullName evidence="1">Uncharacterized protein</fullName>
    </submittedName>
</protein>
<accession>A0A0E9LYJ0</accession>
<dbReference type="Proteomes" id="UP000032900">
    <property type="component" value="Unassembled WGS sequence"/>
</dbReference>